<reference evidence="8" key="1">
    <citation type="journal article" date="2017" name="Nat. Microbiol.">
        <title>Global analysis of biosynthetic gene clusters reveals vast potential of secondary metabolite production in Penicillium species.</title>
        <authorList>
            <person name="Nielsen J.C."/>
            <person name="Grijseels S."/>
            <person name="Prigent S."/>
            <person name="Ji B."/>
            <person name="Dainat J."/>
            <person name="Nielsen K.F."/>
            <person name="Frisvad J.C."/>
            <person name="Workman M."/>
            <person name="Nielsen J."/>
        </authorList>
    </citation>
    <scope>NUCLEOTIDE SEQUENCE [LARGE SCALE GENOMIC DNA]</scope>
    <source>
        <strain evidence="8">IBT 29486</strain>
    </source>
</reference>
<comment type="caution">
    <text evidence="7">The sequence shown here is derived from an EMBL/GenBank/DDBJ whole genome shotgun (WGS) entry which is preliminary data.</text>
</comment>
<name>A0A1V6SEM2_9EURO</name>
<dbReference type="CDD" id="cd12148">
    <property type="entry name" value="fungal_TF_MHR"/>
    <property type="match status" value="1"/>
</dbReference>
<dbReference type="CDD" id="cd00067">
    <property type="entry name" value="GAL4"/>
    <property type="match status" value="1"/>
</dbReference>
<dbReference type="GO" id="GO:0005634">
    <property type="term" value="C:nucleus"/>
    <property type="evidence" value="ECO:0007669"/>
    <property type="project" value="UniProtKB-SubCell"/>
</dbReference>
<feature type="domain" description="Zn(2)-C6 fungal-type" evidence="6">
    <location>
        <begin position="20"/>
        <end position="49"/>
    </location>
</feature>
<dbReference type="AlphaFoldDB" id="A0A1V6SEM2"/>
<dbReference type="InterPro" id="IPR050613">
    <property type="entry name" value="Sec_Metabolite_Reg"/>
</dbReference>
<dbReference type="PROSITE" id="PS50048">
    <property type="entry name" value="ZN2_CY6_FUNGAL_2"/>
    <property type="match status" value="1"/>
</dbReference>
<dbReference type="PANTHER" id="PTHR31001:SF90">
    <property type="entry name" value="CENTROMERE DNA-BINDING PROTEIN COMPLEX CBF3 SUBUNIT B"/>
    <property type="match status" value="1"/>
</dbReference>
<dbReference type="Proteomes" id="UP000191518">
    <property type="component" value="Unassembled WGS sequence"/>
</dbReference>
<keyword evidence="2" id="KW-0805">Transcription regulation</keyword>
<keyword evidence="5" id="KW-0539">Nucleus</keyword>
<keyword evidence="8" id="KW-1185">Reference proteome</keyword>
<evidence type="ECO:0000313" key="7">
    <source>
        <dbReference type="EMBL" id="OQE12219.1"/>
    </source>
</evidence>
<dbReference type="GO" id="GO:0003677">
    <property type="term" value="F:DNA binding"/>
    <property type="evidence" value="ECO:0007669"/>
    <property type="project" value="UniProtKB-KW"/>
</dbReference>
<protein>
    <recommendedName>
        <fullName evidence="6">Zn(2)-C6 fungal-type domain-containing protein</fullName>
    </recommendedName>
</protein>
<dbReference type="PANTHER" id="PTHR31001">
    <property type="entry name" value="UNCHARACTERIZED TRANSCRIPTIONAL REGULATORY PROTEIN"/>
    <property type="match status" value="1"/>
</dbReference>
<dbReference type="PROSITE" id="PS00463">
    <property type="entry name" value="ZN2_CY6_FUNGAL_1"/>
    <property type="match status" value="1"/>
</dbReference>
<proteinExistence type="predicted"/>
<dbReference type="EMBL" id="MDYP01000001">
    <property type="protein sequence ID" value="OQE12219.1"/>
    <property type="molecule type" value="Genomic_DNA"/>
</dbReference>
<comment type="subcellular location">
    <subcellularLocation>
        <location evidence="1">Nucleus</location>
    </subcellularLocation>
</comment>
<dbReference type="SUPFAM" id="SSF57701">
    <property type="entry name" value="Zn2/Cys6 DNA-binding domain"/>
    <property type="match status" value="1"/>
</dbReference>
<dbReference type="InterPro" id="IPR001138">
    <property type="entry name" value="Zn2Cys6_DnaBD"/>
</dbReference>
<gene>
    <name evidence="7" type="ORF">PENVUL_c001G04025</name>
</gene>
<evidence type="ECO:0000256" key="4">
    <source>
        <dbReference type="ARBA" id="ARBA00023163"/>
    </source>
</evidence>
<evidence type="ECO:0000256" key="2">
    <source>
        <dbReference type="ARBA" id="ARBA00023015"/>
    </source>
</evidence>
<evidence type="ECO:0000259" key="6">
    <source>
        <dbReference type="PROSITE" id="PS50048"/>
    </source>
</evidence>
<evidence type="ECO:0000256" key="1">
    <source>
        <dbReference type="ARBA" id="ARBA00004123"/>
    </source>
</evidence>
<dbReference type="Gene3D" id="4.10.240.10">
    <property type="entry name" value="Zn(2)-C6 fungal-type DNA-binding domain"/>
    <property type="match status" value="1"/>
</dbReference>
<evidence type="ECO:0000313" key="8">
    <source>
        <dbReference type="Proteomes" id="UP000191518"/>
    </source>
</evidence>
<dbReference type="STRING" id="29845.A0A1V6SEM2"/>
<sequence>MERKPLHTTFANQRCRRPVSCELCRAKKLRCDRGKPCENCRQRRKACVYVGQVDTRRVKNAPHSSSQSSTFGMEKKPITRHDISANIPELFSRIEVLEEAVLRHTGKSSLVARCGTTSFKTLAPPNPETRISGTGFGNALIFMESNQHPRDQSSACLAFEISCLPTLGQTHVIFDHFVHSTHLNFGVLHVPSTRAILEDSYHRLQLGKTLSATTLLLLFSIISSAAFTWTPTLLKRLCITSFEAKDLHAAYSRLALGLLDHDLPPSTSALAGISTLTYLHTNAEGLPDKVHQLRARGLLMARAMRIHCLDTPKSRDQRRLNGYDGIEVEVQRRIWWHMVSSDWLLAFSGGPQEGTYIFQKRHMVVQYPSNLDDNTITTTFDPDSVSYDLSCSVPTTMSASIARIRLAEICEEAVNQLPFNGLESSNLDYDTVLGLDAQFQDYLRNLPWFFQLHPGRAHEFQFGLQEHPYISWQRLIIHFMTHTRLCWLHRRFHMESSLNGRYKYSRQVGISSARMVLELRRLMDDAGPPVNINPCRLWSIMQHVFHAATLLASDYSLYPTSSDATTRQDEVLAACRTLEQSSPDVDGIQRVVQKLRATLQECKLKKIPSTTKNPILLGSTARRLSRSISKDADDQMMEYTADPSSALSNCEGVSPPPLDLLWPGLVDAAPEMDLNLWTSLLDEIDGTLGAAPLGNLWGGFEYNN</sequence>
<evidence type="ECO:0000256" key="5">
    <source>
        <dbReference type="ARBA" id="ARBA00023242"/>
    </source>
</evidence>
<dbReference type="GO" id="GO:0008270">
    <property type="term" value="F:zinc ion binding"/>
    <property type="evidence" value="ECO:0007669"/>
    <property type="project" value="InterPro"/>
</dbReference>
<organism evidence="7 8">
    <name type="scientific">Penicillium vulpinum</name>
    <dbReference type="NCBI Taxonomy" id="29845"/>
    <lineage>
        <taxon>Eukaryota</taxon>
        <taxon>Fungi</taxon>
        <taxon>Dikarya</taxon>
        <taxon>Ascomycota</taxon>
        <taxon>Pezizomycotina</taxon>
        <taxon>Eurotiomycetes</taxon>
        <taxon>Eurotiomycetidae</taxon>
        <taxon>Eurotiales</taxon>
        <taxon>Aspergillaceae</taxon>
        <taxon>Penicillium</taxon>
    </lineage>
</organism>
<accession>A0A1V6SEM2</accession>
<dbReference type="GO" id="GO:0000981">
    <property type="term" value="F:DNA-binding transcription factor activity, RNA polymerase II-specific"/>
    <property type="evidence" value="ECO:0007669"/>
    <property type="project" value="InterPro"/>
</dbReference>
<evidence type="ECO:0000256" key="3">
    <source>
        <dbReference type="ARBA" id="ARBA00023125"/>
    </source>
</evidence>
<dbReference type="SMART" id="SM00066">
    <property type="entry name" value="GAL4"/>
    <property type="match status" value="1"/>
</dbReference>
<keyword evidence="4" id="KW-0804">Transcription</keyword>
<dbReference type="Pfam" id="PF00172">
    <property type="entry name" value="Zn_clus"/>
    <property type="match status" value="1"/>
</dbReference>
<dbReference type="InterPro" id="IPR036864">
    <property type="entry name" value="Zn2-C6_fun-type_DNA-bd_sf"/>
</dbReference>
<keyword evidence="3" id="KW-0238">DNA-binding</keyword>